<accession>A0A3P7L6W1</accession>
<dbReference type="EMBL" id="UYRU01053444">
    <property type="protein sequence ID" value="VDN12254.1"/>
    <property type="molecule type" value="Genomic_DNA"/>
</dbReference>
<organism evidence="2 3">
    <name type="scientific">Dibothriocephalus latus</name>
    <name type="common">Fish tapeworm</name>
    <name type="synonym">Diphyllobothrium latum</name>
    <dbReference type="NCBI Taxonomy" id="60516"/>
    <lineage>
        <taxon>Eukaryota</taxon>
        <taxon>Metazoa</taxon>
        <taxon>Spiralia</taxon>
        <taxon>Lophotrochozoa</taxon>
        <taxon>Platyhelminthes</taxon>
        <taxon>Cestoda</taxon>
        <taxon>Eucestoda</taxon>
        <taxon>Diphyllobothriidea</taxon>
        <taxon>Diphyllobothriidae</taxon>
        <taxon>Dibothriocephalus</taxon>
    </lineage>
</organism>
<protein>
    <submittedName>
        <fullName evidence="2">Uncharacterized protein</fullName>
    </submittedName>
</protein>
<keyword evidence="1" id="KW-0812">Transmembrane</keyword>
<evidence type="ECO:0000313" key="2">
    <source>
        <dbReference type="EMBL" id="VDN12254.1"/>
    </source>
</evidence>
<dbReference type="OrthoDB" id="10049971at2759"/>
<evidence type="ECO:0000256" key="1">
    <source>
        <dbReference type="SAM" id="Phobius"/>
    </source>
</evidence>
<name>A0A3P7L6W1_DIBLA</name>
<feature type="transmembrane region" description="Helical" evidence="1">
    <location>
        <begin position="98"/>
        <end position="118"/>
    </location>
</feature>
<reference evidence="2 3" key="1">
    <citation type="submission" date="2018-11" db="EMBL/GenBank/DDBJ databases">
        <authorList>
            <consortium name="Pathogen Informatics"/>
        </authorList>
    </citation>
    <scope>NUCLEOTIDE SEQUENCE [LARGE SCALE GENOMIC DNA]</scope>
</reference>
<gene>
    <name evidence="2" type="ORF">DILT_LOCUS8085</name>
</gene>
<keyword evidence="1" id="KW-0472">Membrane</keyword>
<dbReference type="Proteomes" id="UP000281553">
    <property type="component" value="Unassembled WGS sequence"/>
</dbReference>
<dbReference type="AlphaFoldDB" id="A0A3P7L6W1"/>
<feature type="transmembrane region" description="Helical" evidence="1">
    <location>
        <begin position="138"/>
        <end position="157"/>
    </location>
</feature>
<keyword evidence="3" id="KW-1185">Reference proteome</keyword>
<feature type="transmembrane region" description="Helical" evidence="1">
    <location>
        <begin position="13"/>
        <end position="34"/>
    </location>
</feature>
<evidence type="ECO:0000313" key="3">
    <source>
        <dbReference type="Proteomes" id="UP000281553"/>
    </source>
</evidence>
<sequence>MHSCFDFTDSEKALFTASMTAFVAGFALPVLVTLGSTKPLANEEAQIVWRRLQEIDNPLMPWPEVYSQELDLRYSLHLSEGKPALSEVQRALQFTKRVTQLGFCINFLCFTILCPALTMTSQILSFETLSIWITTIEIWAAAALFFCITLPVIFFTINYMENSKDDSASVLKKVRQKQRLPYRRTGNWFSRLL</sequence>
<keyword evidence="1" id="KW-1133">Transmembrane helix</keyword>
<proteinExistence type="predicted"/>